<protein>
    <recommendedName>
        <fullName evidence="1">HTH cro/C1-type domain-containing protein</fullName>
    </recommendedName>
</protein>
<dbReference type="EMBL" id="CP020557">
    <property type="protein sequence ID" value="ARF70315.1"/>
    <property type="molecule type" value="Genomic_DNA"/>
</dbReference>
<reference evidence="2 3" key="1">
    <citation type="submission" date="2017-03" db="EMBL/GenBank/DDBJ databases">
        <title>Paenibacillus larvae genome sequencing.</title>
        <authorList>
            <person name="Dingman D.W."/>
        </authorList>
    </citation>
    <scope>NUCLEOTIDE SEQUENCE [LARGE SCALE GENOMIC DNA]</scope>
    <source>
        <strain evidence="2 3">SAG 10367</strain>
    </source>
</reference>
<dbReference type="InterPro" id="IPR001387">
    <property type="entry name" value="Cro/C1-type_HTH"/>
</dbReference>
<dbReference type="RefSeq" id="WP_083041477.1">
    <property type="nucleotide sequence ID" value="NZ_CP020557.1"/>
</dbReference>
<dbReference type="Pfam" id="PF13443">
    <property type="entry name" value="HTH_26"/>
    <property type="match status" value="1"/>
</dbReference>
<gene>
    <name evidence="2" type="ORF">B7C51_24430</name>
</gene>
<evidence type="ECO:0000313" key="3">
    <source>
        <dbReference type="Proteomes" id="UP000192727"/>
    </source>
</evidence>
<dbReference type="AlphaFoldDB" id="A0A1V0UYI9"/>
<name>A0A1V0UYI9_9BACL</name>
<evidence type="ECO:0000259" key="1">
    <source>
        <dbReference type="Pfam" id="PF13443"/>
    </source>
</evidence>
<feature type="domain" description="HTH cro/C1-type" evidence="1">
    <location>
        <begin position="18"/>
        <end position="66"/>
    </location>
</feature>
<proteinExistence type="predicted"/>
<dbReference type="Proteomes" id="UP000192727">
    <property type="component" value="Chromosome"/>
</dbReference>
<organism evidence="2 3">
    <name type="scientific">Paenibacillus larvae subsp. pulvifaciens</name>
    <dbReference type="NCBI Taxonomy" id="1477"/>
    <lineage>
        <taxon>Bacteria</taxon>
        <taxon>Bacillati</taxon>
        <taxon>Bacillota</taxon>
        <taxon>Bacilli</taxon>
        <taxon>Bacillales</taxon>
        <taxon>Paenibacillaceae</taxon>
        <taxon>Paenibacillus</taxon>
    </lineage>
</organism>
<sequence length="70" mass="8389">MLSFEPLRKWFESTGRQRTDMYIDCGFAPQTVAKVWGDRFPMRTDVIEKICKTYGLRIEQVLVWKNEEDK</sequence>
<evidence type="ECO:0000313" key="2">
    <source>
        <dbReference type="EMBL" id="ARF70315.1"/>
    </source>
</evidence>
<accession>A0A1V0UYI9</accession>